<reference evidence="1 2" key="1">
    <citation type="submission" date="2024-03" db="EMBL/GenBank/DDBJ databases">
        <title>Analysis of soft rot Pectobacteriaceae population diversity in US potato growing regions between 2016 and 2022.</title>
        <authorList>
            <person name="Ma X."/>
            <person name="Zhang X."/>
            <person name="Stodghill P."/>
            <person name="Rioux R."/>
            <person name="Babler B."/>
            <person name="Shrestha S."/>
            <person name="Babler B."/>
            <person name="Rivedal H."/>
            <person name="Frost K."/>
            <person name="Hao J."/>
            <person name="Secor G."/>
            <person name="Swingle B."/>
        </authorList>
    </citation>
    <scope>NUCLEOTIDE SEQUENCE [LARGE SCALE GENOMIC DNA]</scope>
    <source>
        <strain evidence="1 2">SR64</strain>
    </source>
</reference>
<sequence length="84" mass="9812">MLAFLMRMLYRARRKDKHRDSATAHTCVECEYSFYNHEACLPFDQLEECLRARRDALMQERPPVAESMPSIIYPRRAGKSSDSG</sequence>
<protein>
    <submittedName>
        <fullName evidence="1">Uncharacterized protein</fullName>
    </submittedName>
</protein>
<proteinExistence type="predicted"/>
<accession>A0ABU8JK26</accession>
<name>A0ABU8JK26_DICCH</name>
<keyword evidence="2" id="KW-1185">Reference proteome</keyword>
<dbReference type="EMBL" id="JBBBOO010000004">
    <property type="protein sequence ID" value="MEI7063493.1"/>
    <property type="molecule type" value="Genomic_DNA"/>
</dbReference>
<gene>
    <name evidence="1" type="ORF">WCU84_07445</name>
</gene>
<evidence type="ECO:0000313" key="2">
    <source>
        <dbReference type="Proteomes" id="UP001359469"/>
    </source>
</evidence>
<evidence type="ECO:0000313" key="1">
    <source>
        <dbReference type="EMBL" id="MEI7063493.1"/>
    </source>
</evidence>
<organism evidence="1 2">
    <name type="scientific">Dickeya chrysanthemi</name>
    <name type="common">Pectobacterium chrysanthemi</name>
    <name type="synonym">Erwinia chrysanthemi</name>
    <dbReference type="NCBI Taxonomy" id="556"/>
    <lineage>
        <taxon>Bacteria</taxon>
        <taxon>Pseudomonadati</taxon>
        <taxon>Pseudomonadota</taxon>
        <taxon>Gammaproteobacteria</taxon>
        <taxon>Enterobacterales</taxon>
        <taxon>Pectobacteriaceae</taxon>
        <taxon>Dickeya</taxon>
    </lineage>
</organism>
<comment type="caution">
    <text evidence="1">The sequence shown here is derived from an EMBL/GenBank/DDBJ whole genome shotgun (WGS) entry which is preliminary data.</text>
</comment>
<dbReference type="RefSeq" id="WP_040001392.1">
    <property type="nucleotide sequence ID" value="NZ_CP161827.1"/>
</dbReference>
<dbReference type="Proteomes" id="UP001359469">
    <property type="component" value="Unassembled WGS sequence"/>
</dbReference>